<evidence type="ECO:0000256" key="1">
    <source>
        <dbReference type="SAM" id="Phobius"/>
    </source>
</evidence>
<evidence type="ECO:0000313" key="3">
    <source>
        <dbReference type="EMBL" id="KIP08077.1"/>
    </source>
</evidence>
<keyword evidence="4" id="KW-1185">Reference proteome</keyword>
<name>A0A0C3S984_PHLG1</name>
<feature type="transmembrane region" description="Helical" evidence="1">
    <location>
        <begin position="84"/>
        <end position="106"/>
    </location>
</feature>
<evidence type="ECO:0000313" key="4">
    <source>
        <dbReference type="Proteomes" id="UP000053257"/>
    </source>
</evidence>
<feature type="transmembrane region" description="Helical" evidence="1">
    <location>
        <begin position="252"/>
        <end position="270"/>
    </location>
</feature>
<dbReference type="STRING" id="745531.A0A0C3S984"/>
<feature type="transmembrane region" description="Helical" evidence="1">
    <location>
        <begin position="282"/>
        <end position="300"/>
    </location>
</feature>
<keyword evidence="1" id="KW-0812">Transmembrane</keyword>
<proteinExistence type="predicted"/>
<evidence type="ECO:0000259" key="2">
    <source>
        <dbReference type="Pfam" id="PF00487"/>
    </source>
</evidence>
<keyword evidence="1" id="KW-0472">Membrane</keyword>
<dbReference type="HOGENOM" id="CLU_033094_0_0_1"/>
<dbReference type="GO" id="GO:0016491">
    <property type="term" value="F:oxidoreductase activity"/>
    <property type="evidence" value="ECO:0007669"/>
    <property type="project" value="InterPro"/>
</dbReference>
<sequence length="443" mass="49159">MKTTTANGRVTVEQTPCVIPDLTVKDLLSTIPKHCFERSALRSSLYVVWDAFLVAAIYKTATYVDTLISPDNFSLPNPYLYTLARVALWALYSFANGLVMTGLWVVAHECGHQAFSESKFINNAVGWVLHSGLGVPYHSWRISHAKHHASTAHMTQDQVFVPKTRSQRHLPDFKPDQENLEGSSVTQEVMKELWEAIGDSPLSATLGAASYLLVGWPMYLFTNASGQKRYPAGTNHFKPTSIIFSPHHFGQIVISDVGVVLWALAIGFAIKSFGFGTVFRVYLAPYLWVNHWLILITFLQHTDPLLPHYRASEFTFPRGALSTLDRNLLGGLGSVMGWIGATTTHGISETHVLHHVNSHIPHYHAWEAADALRARLAQAGIKLEGRPSGWGEMYRIFKECKFVEDEGDILFYKNAQGLAAAKAVFPDHSASDSGVEVDTGKEL</sequence>
<organism evidence="3 4">
    <name type="scientific">Phlebiopsis gigantea (strain 11061_1 CR5-6)</name>
    <name type="common">White-rot fungus</name>
    <name type="synonym">Peniophora gigantea</name>
    <dbReference type="NCBI Taxonomy" id="745531"/>
    <lineage>
        <taxon>Eukaryota</taxon>
        <taxon>Fungi</taxon>
        <taxon>Dikarya</taxon>
        <taxon>Basidiomycota</taxon>
        <taxon>Agaricomycotina</taxon>
        <taxon>Agaricomycetes</taxon>
        <taxon>Polyporales</taxon>
        <taxon>Phanerochaetaceae</taxon>
        <taxon>Phlebiopsis</taxon>
    </lineage>
</organism>
<dbReference type="InterPro" id="IPR005804">
    <property type="entry name" value="FA_desaturase_dom"/>
</dbReference>
<dbReference type="InterPro" id="IPR012171">
    <property type="entry name" value="Fatty_acid_desaturase"/>
</dbReference>
<dbReference type="CDD" id="cd03507">
    <property type="entry name" value="Delta12-FADS-like"/>
    <property type="match status" value="1"/>
</dbReference>
<feature type="transmembrane region" description="Helical" evidence="1">
    <location>
        <begin position="46"/>
        <end position="64"/>
    </location>
</feature>
<dbReference type="OrthoDB" id="1461976at2759"/>
<dbReference type="GO" id="GO:0006629">
    <property type="term" value="P:lipid metabolic process"/>
    <property type="evidence" value="ECO:0007669"/>
    <property type="project" value="InterPro"/>
</dbReference>
<dbReference type="Pfam" id="PF00487">
    <property type="entry name" value="FA_desaturase"/>
    <property type="match status" value="1"/>
</dbReference>
<gene>
    <name evidence="3" type="ORF">PHLGIDRAFT_19026</name>
</gene>
<dbReference type="Proteomes" id="UP000053257">
    <property type="component" value="Unassembled WGS sequence"/>
</dbReference>
<accession>A0A0C3S984</accession>
<dbReference type="AlphaFoldDB" id="A0A0C3S984"/>
<feature type="domain" description="Fatty acid desaturase" evidence="2">
    <location>
        <begin position="89"/>
        <end position="381"/>
    </location>
</feature>
<dbReference type="EMBL" id="KN840485">
    <property type="protein sequence ID" value="KIP08077.1"/>
    <property type="molecule type" value="Genomic_DNA"/>
</dbReference>
<dbReference type="PANTHER" id="PTHR32100">
    <property type="entry name" value="OMEGA-6 FATTY ACID DESATURASE, CHLOROPLASTIC"/>
    <property type="match status" value="1"/>
</dbReference>
<reference evidence="3 4" key="1">
    <citation type="journal article" date="2014" name="PLoS Genet.">
        <title>Analysis of the Phlebiopsis gigantea genome, transcriptome and secretome provides insight into its pioneer colonization strategies of wood.</title>
        <authorList>
            <person name="Hori C."/>
            <person name="Ishida T."/>
            <person name="Igarashi K."/>
            <person name="Samejima M."/>
            <person name="Suzuki H."/>
            <person name="Master E."/>
            <person name="Ferreira P."/>
            <person name="Ruiz-Duenas F.J."/>
            <person name="Held B."/>
            <person name="Canessa P."/>
            <person name="Larrondo L.F."/>
            <person name="Schmoll M."/>
            <person name="Druzhinina I.S."/>
            <person name="Kubicek C.P."/>
            <person name="Gaskell J.A."/>
            <person name="Kersten P."/>
            <person name="St John F."/>
            <person name="Glasner J."/>
            <person name="Sabat G."/>
            <person name="Splinter BonDurant S."/>
            <person name="Syed K."/>
            <person name="Yadav J."/>
            <person name="Mgbeahuruike A.C."/>
            <person name="Kovalchuk A."/>
            <person name="Asiegbu F.O."/>
            <person name="Lackner G."/>
            <person name="Hoffmeister D."/>
            <person name="Rencoret J."/>
            <person name="Gutierrez A."/>
            <person name="Sun H."/>
            <person name="Lindquist E."/>
            <person name="Barry K."/>
            <person name="Riley R."/>
            <person name="Grigoriev I.V."/>
            <person name="Henrissat B."/>
            <person name="Kues U."/>
            <person name="Berka R.M."/>
            <person name="Martinez A.T."/>
            <person name="Covert S.F."/>
            <person name="Blanchette R.A."/>
            <person name="Cullen D."/>
        </authorList>
    </citation>
    <scope>NUCLEOTIDE SEQUENCE [LARGE SCALE GENOMIC DNA]</scope>
    <source>
        <strain evidence="3 4">11061_1 CR5-6</strain>
    </source>
</reference>
<protein>
    <recommendedName>
        <fullName evidence="2">Fatty acid desaturase domain-containing protein</fullName>
    </recommendedName>
</protein>
<keyword evidence="1" id="KW-1133">Transmembrane helix</keyword>